<proteinExistence type="predicted"/>
<comment type="caution">
    <text evidence="3">The sequence shown here is derived from an EMBL/GenBank/DDBJ whole genome shotgun (WGS) entry which is preliminary data.</text>
</comment>
<evidence type="ECO:0000313" key="4">
    <source>
        <dbReference type="Proteomes" id="UP001153069"/>
    </source>
</evidence>
<sequence>MPPSFYKSLNDPPDSLDDPGESGGGRFGFFSFWGCWNAGRRELRVEGERRSRPRYLLGWVFCAVVVLLVIIIPVSLSSSRGNQSSSGIQENPDLDQDTVGAEFTPDPSPAPFLSSSRFPTFAPASTTGASSSQAPTLCIGRSKPLTFLSSTLFWGCGNDATVPDENTENQPTAMPVTTSPTFQPNNQGFLIESTTLHPTLHPTLRPSTNEIMTHFPTFKPIDETLPPTPKPTLSPSQAPTSGPTGKPTLSPTFSPTLIPTFSPSTSPTSLPPSEVIDTSPPSVSPSGIQTPSPTPQPTTKSPTWTPTFAPTTSPIWTPTDAPTFEPLQEEYIPGLLVNQREGLLLSSGLTARVIAVTGSPVIYDSPLAPRLANNNKNNDRQLESEVVFHDWPDGGAVFADTNTSGNPGGWIYVSNSEHDDEGEGGVGAITFDQHGLVVKYERVLEGTTMNCGGGRTPWHSWISCEEYGDGDGNIYQVDPAGIRPPEKLTLGMEGGDWEAFAYDVRNRELPYFFVTEDTSDGALQRFLPELVDWDRDPWKMLHGNGTVEYLVLTPSFLDGSTGTFRWTTNREEAQENANDIYPNTEGIDVHNGIMYFVCKEIKMMFQLDLDAFVYTRRSTESGAFSGEPDQLRRIITTGEEGEQDRNNNHFLFFTEDGGDAAGIHGRDETGLFFTVLESTEYSDETTGLAFTPDYTHLYIAYQNDGILFDITRIDGQPFHAKSLNIKYHATGTT</sequence>
<keyword evidence="4" id="KW-1185">Reference proteome</keyword>
<evidence type="ECO:0000256" key="2">
    <source>
        <dbReference type="SAM" id="Phobius"/>
    </source>
</evidence>
<feature type="region of interest" description="Disordered" evidence="1">
    <location>
        <begin position="78"/>
        <end position="109"/>
    </location>
</feature>
<name>A0A9N8HH66_9STRA</name>
<evidence type="ECO:0000256" key="1">
    <source>
        <dbReference type="SAM" id="MobiDB-lite"/>
    </source>
</evidence>
<feature type="compositionally biased region" description="Low complexity" evidence="1">
    <location>
        <begin position="247"/>
        <end position="273"/>
    </location>
</feature>
<feature type="region of interest" description="Disordered" evidence="1">
    <location>
        <begin position="218"/>
        <end position="315"/>
    </location>
</feature>
<feature type="region of interest" description="Disordered" evidence="1">
    <location>
        <begin position="1"/>
        <end position="20"/>
    </location>
</feature>
<keyword evidence="2" id="KW-0812">Transmembrane</keyword>
<keyword evidence="2" id="KW-1133">Transmembrane helix</keyword>
<dbReference type="EMBL" id="CAICTM010000617">
    <property type="protein sequence ID" value="CAB9513866.1"/>
    <property type="molecule type" value="Genomic_DNA"/>
</dbReference>
<evidence type="ECO:0000313" key="3">
    <source>
        <dbReference type="EMBL" id="CAB9513866.1"/>
    </source>
</evidence>
<reference evidence="3" key="1">
    <citation type="submission" date="2020-06" db="EMBL/GenBank/DDBJ databases">
        <authorList>
            <consortium name="Plant Systems Biology data submission"/>
        </authorList>
    </citation>
    <scope>NUCLEOTIDE SEQUENCE</scope>
    <source>
        <strain evidence="3">D6</strain>
    </source>
</reference>
<dbReference type="Pfam" id="PF05787">
    <property type="entry name" value="PhoX"/>
    <property type="match status" value="1"/>
</dbReference>
<feature type="compositionally biased region" description="Low complexity" evidence="1">
    <location>
        <begin position="284"/>
        <end position="307"/>
    </location>
</feature>
<gene>
    <name evidence="3" type="ORF">SEMRO_618_G176320.1</name>
</gene>
<keyword evidence="2" id="KW-0472">Membrane</keyword>
<organism evidence="3 4">
    <name type="scientific">Seminavis robusta</name>
    <dbReference type="NCBI Taxonomy" id="568900"/>
    <lineage>
        <taxon>Eukaryota</taxon>
        <taxon>Sar</taxon>
        <taxon>Stramenopiles</taxon>
        <taxon>Ochrophyta</taxon>
        <taxon>Bacillariophyta</taxon>
        <taxon>Bacillariophyceae</taxon>
        <taxon>Bacillariophycidae</taxon>
        <taxon>Naviculales</taxon>
        <taxon>Naviculaceae</taxon>
        <taxon>Seminavis</taxon>
    </lineage>
</organism>
<accession>A0A9N8HH66</accession>
<dbReference type="Proteomes" id="UP001153069">
    <property type="component" value="Unassembled WGS sequence"/>
</dbReference>
<dbReference type="PANTHER" id="PTHR35399:SF2">
    <property type="entry name" value="DUF839 DOMAIN-CONTAINING PROTEIN"/>
    <property type="match status" value="1"/>
</dbReference>
<feature type="transmembrane region" description="Helical" evidence="2">
    <location>
        <begin position="56"/>
        <end position="76"/>
    </location>
</feature>
<dbReference type="AlphaFoldDB" id="A0A9N8HH66"/>
<protein>
    <submittedName>
        <fullName evidence="3">OsmC-like protein</fullName>
    </submittedName>
</protein>
<dbReference type="OrthoDB" id="42504at2759"/>
<dbReference type="InterPro" id="IPR008557">
    <property type="entry name" value="PhoX"/>
</dbReference>
<dbReference type="PANTHER" id="PTHR35399">
    <property type="entry name" value="SLR8030 PROTEIN"/>
    <property type="match status" value="1"/>
</dbReference>